<dbReference type="InterPro" id="IPR019668">
    <property type="entry name" value="Uncharacterised_YtzC"/>
</dbReference>
<evidence type="ECO:0000256" key="1">
    <source>
        <dbReference type="SAM" id="Coils"/>
    </source>
</evidence>
<proteinExistence type="predicted"/>
<keyword evidence="3" id="KW-1185">Reference proteome</keyword>
<reference evidence="3" key="1">
    <citation type="submission" date="2016-08" db="EMBL/GenBank/DDBJ databases">
        <authorList>
            <person name="Varghese N."/>
            <person name="Submissions Spin"/>
        </authorList>
    </citation>
    <scope>NUCLEOTIDE SEQUENCE [LARGE SCALE GENOMIC DNA]</scope>
    <source>
        <strain evidence="3">SGD-1123</strain>
    </source>
</reference>
<evidence type="ECO:0000313" key="2">
    <source>
        <dbReference type="EMBL" id="SCB94012.1"/>
    </source>
</evidence>
<dbReference type="Pfam" id="PF10732">
    <property type="entry name" value="DUF2524"/>
    <property type="match status" value="1"/>
</dbReference>
<evidence type="ECO:0000313" key="3">
    <source>
        <dbReference type="Proteomes" id="UP000181997"/>
    </source>
</evidence>
<dbReference type="AlphaFoldDB" id="A0A1C4AH81"/>
<dbReference type="EMBL" id="FMAU01000001">
    <property type="protein sequence ID" value="SCB94012.1"/>
    <property type="molecule type" value="Genomic_DNA"/>
</dbReference>
<organism evidence="2 3">
    <name type="scientific">[Bacillus] enclensis</name>
    <dbReference type="NCBI Taxonomy" id="1402860"/>
    <lineage>
        <taxon>Bacteria</taxon>
        <taxon>Bacillati</taxon>
        <taxon>Bacillota</taxon>
        <taxon>Bacilli</taxon>
        <taxon>Bacillales</taxon>
        <taxon>Bacillaceae</taxon>
        <taxon>Rossellomorea</taxon>
    </lineage>
</organism>
<sequence length="111" mass="12978">MHSSLNIKMQEVVDMATRKSIEDCIQKCEDAIRYAQEQYKSGLEQEHYHDQEYTKAMQQIEEAVNDVSDLAHSANSQQREQLHRMRLQLQNLQNEMILLEHDPTVVGGKLH</sequence>
<accession>A0A1C4AH81</accession>
<gene>
    <name evidence="2" type="ORF">GA0061094_1545</name>
</gene>
<keyword evidence="1" id="KW-0175">Coiled coil</keyword>
<protein>
    <submittedName>
        <fullName evidence="2">Uncharacterized protein</fullName>
    </submittedName>
</protein>
<name>A0A1C4AH81_9BACI</name>
<dbReference type="Proteomes" id="UP000181997">
    <property type="component" value="Unassembled WGS sequence"/>
</dbReference>
<feature type="coiled-coil region" evidence="1">
    <location>
        <begin position="75"/>
        <end position="102"/>
    </location>
</feature>